<dbReference type="RefSeq" id="WP_155177038.1">
    <property type="nucleotide sequence ID" value="NZ_BAAAFL010000012.1"/>
</dbReference>
<organism evidence="1 2">
    <name type="scientific">Fulvivirga kasyanovii</name>
    <dbReference type="NCBI Taxonomy" id="396812"/>
    <lineage>
        <taxon>Bacteria</taxon>
        <taxon>Pseudomonadati</taxon>
        <taxon>Bacteroidota</taxon>
        <taxon>Cytophagia</taxon>
        <taxon>Cytophagales</taxon>
        <taxon>Fulvivirgaceae</taxon>
        <taxon>Fulvivirga</taxon>
    </lineage>
</organism>
<evidence type="ECO:0000313" key="2">
    <source>
        <dbReference type="Proteomes" id="UP000798808"/>
    </source>
</evidence>
<name>A0ABW9S060_9BACT</name>
<gene>
    <name evidence="1" type="ORF">E1163_28740</name>
</gene>
<reference evidence="1 2" key="1">
    <citation type="submission" date="2019-02" db="EMBL/GenBank/DDBJ databases">
        <authorList>
            <person name="Goldberg S.R."/>
            <person name="Haltli B.A."/>
            <person name="Correa H."/>
            <person name="Russell K.G."/>
        </authorList>
    </citation>
    <scope>NUCLEOTIDE SEQUENCE [LARGE SCALE GENOMIC DNA]</scope>
    <source>
        <strain evidence="1 2">JCM 16186</strain>
    </source>
</reference>
<sequence length="517" mass="60950">MAQQRIRHGEYLKLEKFLSRWSLEKVKRLTLQEYSDTRNTDTFTYWLEFGSDELGRITGVHANKFGIWKRKKDEPLSSTYLTNHQYAWYRKYGNTEEDAFSKVLSLVIFIIESAQTGNFHQIDTVDIHAFVKWKLAFLYSGFKILPIYKQGTLREIAKQFEHPHYYSALISELHSFILNKKEKDEDFFQFAWKHYRLATHEMKRNYYIIGSKYDSVDMFPEMIRKGVISIGYLEGYEVEHLVGQSRQKIDKWLNTNVPNDHPRIKTAKRAVSFFLQLREGDLIAVKSHGRYGTLTIIGYAQVKKINGKIYQYDEELKHTIFVDFIEEEINIETGLSYGETIHRIIPGQREGHFEKIFGSYAINEQESDEDEDDDFTEKSTKPHVRRTNASTILVEQVHSKLQNAFCKYLRQKFPADKIKMEKKQVVDVFRKSGDSVFYYEIKPYNSAFSCIRVALGQLFDYSFSIDGYDSLKKNIIVVGPKEPLTKDLEFISYIKSTLNINFYYEWFNHKGNISQIY</sequence>
<dbReference type="EMBL" id="SMLW01000676">
    <property type="protein sequence ID" value="MTI28983.1"/>
    <property type="molecule type" value="Genomic_DNA"/>
</dbReference>
<evidence type="ECO:0000313" key="1">
    <source>
        <dbReference type="EMBL" id="MTI28983.1"/>
    </source>
</evidence>
<accession>A0ABW9S060</accession>
<proteinExistence type="predicted"/>
<keyword evidence="2" id="KW-1185">Reference proteome</keyword>
<dbReference type="Proteomes" id="UP000798808">
    <property type="component" value="Unassembled WGS sequence"/>
</dbReference>
<protein>
    <submittedName>
        <fullName evidence="1">Uncharacterized protein</fullName>
    </submittedName>
</protein>
<comment type="caution">
    <text evidence="1">The sequence shown here is derived from an EMBL/GenBank/DDBJ whole genome shotgun (WGS) entry which is preliminary data.</text>
</comment>